<reference evidence="1 2" key="1">
    <citation type="journal article" date="2019" name="Nat. Ecol. Evol.">
        <title>Megaphylogeny resolves global patterns of mushroom evolution.</title>
        <authorList>
            <person name="Varga T."/>
            <person name="Krizsan K."/>
            <person name="Foldi C."/>
            <person name="Dima B."/>
            <person name="Sanchez-Garcia M."/>
            <person name="Sanchez-Ramirez S."/>
            <person name="Szollosi G.J."/>
            <person name="Szarkandi J.G."/>
            <person name="Papp V."/>
            <person name="Albert L."/>
            <person name="Andreopoulos W."/>
            <person name="Angelini C."/>
            <person name="Antonin V."/>
            <person name="Barry K.W."/>
            <person name="Bougher N.L."/>
            <person name="Buchanan P."/>
            <person name="Buyck B."/>
            <person name="Bense V."/>
            <person name="Catcheside P."/>
            <person name="Chovatia M."/>
            <person name="Cooper J."/>
            <person name="Damon W."/>
            <person name="Desjardin D."/>
            <person name="Finy P."/>
            <person name="Geml J."/>
            <person name="Haridas S."/>
            <person name="Hughes K."/>
            <person name="Justo A."/>
            <person name="Karasinski D."/>
            <person name="Kautmanova I."/>
            <person name="Kiss B."/>
            <person name="Kocsube S."/>
            <person name="Kotiranta H."/>
            <person name="LaButti K.M."/>
            <person name="Lechner B.E."/>
            <person name="Liimatainen K."/>
            <person name="Lipzen A."/>
            <person name="Lukacs Z."/>
            <person name="Mihaltcheva S."/>
            <person name="Morgado L.N."/>
            <person name="Niskanen T."/>
            <person name="Noordeloos M.E."/>
            <person name="Ohm R.A."/>
            <person name="Ortiz-Santana B."/>
            <person name="Ovrebo C."/>
            <person name="Racz N."/>
            <person name="Riley R."/>
            <person name="Savchenko A."/>
            <person name="Shiryaev A."/>
            <person name="Soop K."/>
            <person name="Spirin V."/>
            <person name="Szebenyi C."/>
            <person name="Tomsovsky M."/>
            <person name="Tulloss R.E."/>
            <person name="Uehling J."/>
            <person name="Grigoriev I.V."/>
            <person name="Vagvolgyi C."/>
            <person name="Papp T."/>
            <person name="Martin F.M."/>
            <person name="Miettinen O."/>
            <person name="Hibbett D.S."/>
            <person name="Nagy L.G."/>
        </authorList>
    </citation>
    <scope>NUCLEOTIDE SEQUENCE [LARGE SCALE GENOMIC DNA]</scope>
    <source>
        <strain evidence="1 2">CBS 962.96</strain>
    </source>
</reference>
<dbReference type="Proteomes" id="UP000297245">
    <property type="component" value="Unassembled WGS sequence"/>
</dbReference>
<keyword evidence="2" id="KW-1185">Reference proteome</keyword>
<gene>
    <name evidence="1" type="ORF">K435DRAFT_316304</name>
</gene>
<evidence type="ECO:0000313" key="1">
    <source>
        <dbReference type="EMBL" id="THV02958.1"/>
    </source>
</evidence>
<dbReference type="SUPFAM" id="SSF51197">
    <property type="entry name" value="Clavaminate synthase-like"/>
    <property type="match status" value="1"/>
</dbReference>
<proteinExistence type="predicted"/>
<evidence type="ECO:0000313" key="2">
    <source>
        <dbReference type="Proteomes" id="UP000297245"/>
    </source>
</evidence>
<sequence>MTMCNGESDSRAMPTTFQTALHKKIMIVDLPEIASPHASGYYSGPAQISIFELLTSQDNRLTAHSATGDFDNSIRRHAVRLTPLAEVPIPA</sequence>
<organism evidence="1 2">
    <name type="scientific">Dendrothele bispora (strain CBS 962.96)</name>
    <dbReference type="NCBI Taxonomy" id="1314807"/>
    <lineage>
        <taxon>Eukaryota</taxon>
        <taxon>Fungi</taxon>
        <taxon>Dikarya</taxon>
        <taxon>Basidiomycota</taxon>
        <taxon>Agaricomycotina</taxon>
        <taxon>Agaricomycetes</taxon>
        <taxon>Agaricomycetidae</taxon>
        <taxon>Agaricales</taxon>
        <taxon>Agaricales incertae sedis</taxon>
        <taxon>Dendrothele</taxon>
    </lineage>
</organism>
<accession>A0A4S8MJJ5</accession>
<protein>
    <submittedName>
        <fullName evidence="1">Uncharacterized protein</fullName>
    </submittedName>
</protein>
<dbReference type="AlphaFoldDB" id="A0A4S8MJJ5"/>
<name>A0A4S8MJJ5_DENBC</name>
<dbReference type="EMBL" id="ML179072">
    <property type="protein sequence ID" value="THV02958.1"/>
    <property type="molecule type" value="Genomic_DNA"/>
</dbReference>